<reference evidence="10" key="1">
    <citation type="journal article" date="2014" name="Proc. Natl. Acad. Sci. U.S.A.">
        <title>Extensive sampling of basidiomycete genomes demonstrates inadequacy of the white-rot/brown-rot paradigm for wood decay fungi.</title>
        <authorList>
            <person name="Riley R."/>
            <person name="Salamov A.A."/>
            <person name="Brown D.W."/>
            <person name="Nagy L.G."/>
            <person name="Floudas D."/>
            <person name="Held B.W."/>
            <person name="Levasseur A."/>
            <person name="Lombard V."/>
            <person name="Morin E."/>
            <person name="Otillar R."/>
            <person name="Lindquist E.A."/>
            <person name="Sun H."/>
            <person name="LaButti K.M."/>
            <person name="Schmutz J."/>
            <person name="Jabbour D."/>
            <person name="Luo H."/>
            <person name="Baker S.E."/>
            <person name="Pisabarro A.G."/>
            <person name="Walton J.D."/>
            <person name="Blanchette R.A."/>
            <person name="Henrissat B."/>
            <person name="Martin F."/>
            <person name="Cullen D."/>
            <person name="Hibbett D.S."/>
            <person name="Grigoriev I.V."/>
        </authorList>
    </citation>
    <scope>NUCLEOTIDE SEQUENCE [LARGE SCALE GENOMIC DNA]</scope>
    <source>
        <strain evidence="10">FD-172 SS1</strain>
    </source>
</reference>
<dbReference type="Proteomes" id="UP000027195">
    <property type="component" value="Unassembled WGS sequence"/>
</dbReference>
<evidence type="ECO:0000256" key="1">
    <source>
        <dbReference type="ARBA" id="ARBA00004127"/>
    </source>
</evidence>
<name>A0A067M5I8_BOTB1</name>
<keyword evidence="10" id="KW-1185">Reference proteome</keyword>
<dbReference type="InterPro" id="IPR003689">
    <property type="entry name" value="ZIP"/>
</dbReference>
<evidence type="ECO:0000256" key="5">
    <source>
        <dbReference type="ARBA" id="ARBA00023034"/>
    </source>
</evidence>
<gene>
    <name evidence="9" type="ORF">BOTBODRAFT_181274</name>
</gene>
<feature type="transmembrane region" description="Helical" evidence="8">
    <location>
        <begin position="258"/>
        <end position="280"/>
    </location>
</feature>
<dbReference type="STRING" id="930990.A0A067M5I8"/>
<dbReference type="InParanoid" id="A0A067M5I8"/>
<dbReference type="GO" id="GO:0000139">
    <property type="term" value="C:Golgi membrane"/>
    <property type="evidence" value="ECO:0007669"/>
    <property type="project" value="UniProtKB-SubCell"/>
</dbReference>
<feature type="transmembrane region" description="Helical" evidence="8">
    <location>
        <begin position="39"/>
        <end position="58"/>
    </location>
</feature>
<feature type="transmembrane region" description="Helical" evidence="8">
    <location>
        <begin position="325"/>
        <end position="344"/>
    </location>
</feature>
<proteinExistence type="predicted"/>
<accession>A0A067M5I8</accession>
<feature type="region of interest" description="Disordered" evidence="7">
    <location>
        <begin position="161"/>
        <end position="189"/>
    </location>
</feature>
<evidence type="ECO:0000256" key="6">
    <source>
        <dbReference type="ARBA" id="ARBA00023136"/>
    </source>
</evidence>
<dbReference type="Pfam" id="PF02535">
    <property type="entry name" value="Zip"/>
    <property type="match status" value="1"/>
</dbReference>
<feature type="transmembrane region" description="Helical" evidence="8">
    <location>
        <begin position="292"/>
        <end position="313"/>
    </location>
</feature>
<feature type="region of interest" description="Disordered" evidence="7">
    <location>
        <begin position="106"/>
        <end position="149"/>
    </location>
</feature>
<protein>
    <recommendedName>
        <fullName evidence="11">Zinc/iron permease</fullName>
    </recommendedName>
</protein>
<dbReference type="PANTHER" id="PTHR16133:SF0">
    <property type="entry name" value="ZINC_IRON REGULATED TRANSPORTER-RELATED PROTEIN 102B, ISOFORM E"/>
    <property type="match status" value="1"/>
</dbReference>
<sequence length="387" mass="40955">MSFFTLLAFSSILGASSFCIGLLPLFFTFSTKSLAQLSTYGTGLLLGAAMGVIIPEGIESIYAKYLNSRDAASAHVEPPTATIAISLLCGFSSMFLIEQFLNSHRLSSPSTSSPRFTPLPTQSRAHTHPRAHDPPQTPNTPDTALGPDFDLDLELDQLEDGHGIGRNRNEGQREDRDGQHGAQSHDVTEQLGKSRVLTLGLIVHSLTDGLALGVSMLPIGSGDQIAGSHAHINGNITRASADYDHVHDAPLFPTGLSLMVFLAIVVHKAPTALALTSTLLPNLSPSRVRAHLAAFSAATPISAVFTWVALTFFGGEDLGERTGVALLFSGGTFLYVATLLTPLASSHSHGVGIVDQGTILRPAVFIAFVIAGMFTPLLISLFFGHGH</sequence>
<feature type="transmembrane region" description="Helical" evidence="8">
    <location>
        <begin position="364"/>
        <end position="384"/>
    </location>
</feature>
<evidence type="ECO:0000256" key="8">
    <source>
        <dbReference type="SAM" id="Phobius"/>
    </source>
</evidence>
<dbReference type="GO" id="GO:0006829">
    <property type="term" value="P:zinc ion transport"/>
    <property type="evidence" value="ECO:0007669"/>
    <property type="project" value="InterPro"/>
</dbReference>
<dbReference type="AlphaFoldDB" id="A0A067M5I8"/>
<evidence type="ECO:0000256" key="7">
    <source>
        <dbReference type="SAM" id="MobiDB-lite"/>
    </source>
</evidence>
<feature type="compositionally biased region" description="Low complexity" evidence="7">
    <location>
        <begin position="106"/>
        <end position="121"/>
    </location>
</feature>
<feature type="transmembrane region" description="Helical" evidence="8">
    <location>
        <begin position="6"/>
        <end position="27"/>
    </location>
</feature>
<dbReference type="OrthoDB" id="19859at2759"/>
<keyword evidence="5" id="KW-0333">Golgi apparatus</keyword>
<organism evidence="9 10">
    <name type="scientific">Botryobasidium botryosum (strain FD-172 SS1)</name>
    <dbReference type="NCBI Taxonomy" id="930990"/>
    <lineage>
        <taxon>Eukaryota</taxon>
        <taxon>Fungi</taxon>
        <taxon>Dikarya</taxon>
        <taxon>Basidiomycota</taxon>
        <taxon>Agaricomycotina</taxon>
        <taxon>Agaricomycetes</taxon>
        <taxon>Cantharellales</taxon>
        <taxon>Botryobasidiaceae</taxon>
        <taxon>Botryobasidium</taxon>
    </lineage>
</organism>
<evidence type="ECO:0000256" key="4">
    <source>
        <dbReference type="ARBA" id="ARBA00022989"/>
    </source>
</evidence>
<evidence type="ECO:0000313" key="9">
    <source>
        <dbReference type="EMBL" id="KDQ06806.1"/>
    </source>
</evidence>
<feature type="compositionally biased region" description="Basic and acidic residues" evidence="7">
    <location>
        <begin position="161"/>
        <end position="179"/>
    </location>
</feature>
<dbReference type="EMBL" id="KL198123">
    <property type="protein sequence ID" value="KDQ06806.1"/>
    <property type="molecule type" value="Genomic_DNA"/>
</dbReference>
<evidence type="ECO:0000256" key="3">
    <source>
        <dbReference type="ARBA" id="ARBA00022692"/>
    </source>
</evidence>
<keyword evidence="6 8" id="KW-0472">Membrane</keyword>
<dbReference type="InterPro" id="IPR045891">
    <property type="entry name" value="ZIP9"/>
</dbReference>
<dbReference type="HOGENOM" id="CLU_028824_0_0_1"/>
<evidence type="ECO:0000313" key="10">
    <source>
        <dbReference type="Proteomes" id="UP000027195"/>
    </source>
</evidence>
<keyword evidence="3 8" id="KW-0812">Transmembrane</keyword>
<evidence type="ECO:0008006" key="11">
    <source>
        <dbReference type="Google" id="ProtNLM"/>
    </source>
</evidence>
<dbReference type="GO" id="GO:0046873">
    <property type="term" value="F:metal ion transmembrane transporter activity"/>
    <property type="evidence" value="ECO:0007669"/>
    <property type="project" value="InterPro"/>
</dbReference>
<dbReference type="PANTHER" id="PTHR16133">
    <property type="entry name" value="SOLUTE CARRIER FAMILY 39 ZINC TRANSPORTER , MEMBER 9-RELATED"/>
    <property type="match status" value="1"/>
</dbReference>
<evidence type="ECO:0000256" key="2">
    <source>
        <dbReference type="ARBA" id="ARBA00004394"/>
    </source>
</evidence>
<keyword evidence="4 8" id="KW-1133">Transmembrane helix</keyword>
<comment type="subcellular location">
    <subcellularLocation>
        <location evidence="1">Endomembrane system</location>
        <topology evidence="1">Multi-pass membrane protein</topology>
    </subcellularLocation>
    <subcellularLocation>
        <location evidence="2">Golgi apparatus membrane</location>
    </subcellularLocation>
</comment>